<sequence length="95" mass="10514">MKITPHEMLKLLGIVVPHEGITINPNDAYLYTQFLRMLGQRMNVAAIPAGELEGLGAGMESALGEDDTQWTSDKLDKLRVSLRLIQTRDFGMTVA</sequence>
<comment type="caution">
    <text evidence="1">The sequence shown here is derived from an EMBL/GenBank/DDBJ whole genome shotgun (WGS) entry which is preliminary data.</text>
</comment>
<protein>
    <submittedName>
        <fullName evidence="1">Uncharacterized protein</fullName>
    </submittedName>
</protein>
<evidence type="ECO:0000313" key="1">
    <source>
        <dbReference type="EMBL" id="MCW3713247.1"/>
    </source>
</evidence>
<dbReference type="AlphaFoldDB" id="A0ABD4UGM6"/>
<dbReference type="Proteomes" id="UP000191686">
    <property type="component" value="Unassembled WGS sequence"/>
</dbReference>
<dbReference type="EMBL" id="JYMX02000013">
    <property type="protein sequence ID" value="MCW3713247.1"/>
    <property type="molecule type" value="Genomic_DNA"/>
</dbReference>
<evidence type="ECO:0000313" key="2">
    <source>
        <dbReference type="Proteomes" id="UP000191686"/>
    </source>
</evidence>
<organism evidence="1 2">
    <name type="scientific">Burkholderia cenocepacia</name>
    <dbReference type="NCBI Taxonomy" id="95486"/>
    <lineage>
        <taxon>Bacteria</taxon>
        <taxon>Pseudomonadati</taxon>
        <taxon>Pseudomonadota</taxon>
        <taxon>Betaproteobacteria</taxon>
        <taxon>Burkholderiales</taxon>
        <taxon>Burkholderiaceae</taxon>
        <taxon>Burkholderia</taxon>
        <taxon>Burkholderia cepacia complex</taxon>
    </lineage>
</organism>
<name>A0ABD4UGM6_9BURK</name>
<accession>A0ABD4UGM6</accession>
<reference evidence="1 2" key="1">
    <citation type="journal article" date="2017" name="Front. Microbiol.">
        <title>Genomics reveals a unique clone of Burkholderia cenocepacia harbouring an actively excising novel genomic island.</title>
        <authorList>
            <person name="Patil P."/>
            <person name="Mali S."/>
            <person name="Midha S."/>
            <person name="Gautam V."/>
            <person name="Dash L."/>
            <person name="Kumar S."/>
            <person name="Shastri J."/>
            <person name="Singhal L."/>
            <person name="Patil P.B."/>
        </authorList>
    </citation>
    <scope>NUCLEOTIDE SEQUENCE [LARGE SCALE GENOMIC DNA]</scope>
    <source>
        <strain evidence="1 2">BC-19</strain>
    </source>
</reference>
<proteinExistence type="predicted"/>
<gene>
    <name evidence="1" type="ORF">UE95_018340</name>
</gene>
<dbReference type="RefSeq" id="WP_080324090.1">
    <property type="nucleotide sequence ID" value="NZ_JYMX02000013.1"/>
</dbReference>
<reference evidence="1 2" key="2">
    <citation type="journal article" date="2017" name="Front. Microbiol.">
        <title>Genomics Reveals a Unique Clone of Burkholderia cenocepacia Harboring an Actively Excising Novel Genomic Island.</title>
        <authorList>
            <person name="Patil P.P."/>
            <person name="Mali S."/>
            <person name="Midha S."/>
            <person name="Gautam V."/>
            <person name="Dash L."/>
            <person name="Kumar S."/>
            <person name="Shastri J."/>
            <person name="Singhal L."/>
            <person name="Patil P.B."/>
        </authorList>
    </citation>
    <scope>NUCLEOTIDE SEQUENCE [LARGE SCALE GENOMIC DNA]</scope>
    <source>
        <strain evidence="1 2">BC-19</strain>
    </source>
</reference>